<accession>A0A8A4U0V3</accession>
<keyword evidence="3 6" id="KW-0012">Acyltransferase</keyword>
<evidence type="ECO:0000256" key="4">
    <source>
        <dbReference type="SAM" id="Phobius"/>
    </source>
</evidence>
<evidence type="ECO:0000256" key="1">
    <source>
        <dbReference type="ARBA" id="ARBA00005189"/>
    </source>
</evidence>
<dbReference type="Pfam" id="PF01553">
    <property type="entry name" value="Acyltransferase"/>
    <property type="match status" value="1"/>
</dbReference>
<keyword evidence="4" id="KW-1133">Transmembrane helix</keyword>
<keyword evidence="4" id="KW-0812">Transmembrane</keyword>
<feature type="domain" description="Phospholipid/glycerol acyltransferase" evidence="5">
    <location>
        <begin position="84"/>
        <end position="192"/>
    </location>
</feature>
<dbReference type="InterPro" id="IPR002123">
    <property type="entry name" value="Plipid/glycerol_acylTrfase"/>
</dbReference>
<protein>
    <submittedName>
        <fullName evidence="6">1-acyl-sn-glycerol-3-phosphate acyltransferase</fullName>
    </submittedName>
</protein>
<dbReference type="SMART" id="SM00563">
    <property type="entry name" value="PlsC"/>
    <property type="match status" value="1"/>
</dbReference>
<dbReference type="Proteomes" id="UP000663929">
    <property type="component" value="Chromosome"/>
</dbReference>
<keyword evidence="2" id="KW-0808">Transferase</keyword>
<evidence type="ECO:0000256" key="2">
    <source>
        <dbReference type="ARBA" id="ARBA00022679"/>
    </source>
</evidence>
<dbReference type="CDD" id="cd07989">
    <property type="entry name" value="LPLAT_AGPAT-like"/>
    <property type="match status" value="1"/>
</dbReference>
<sequence>MNREYRRLATGWCFFTFMVTGLLWSLTLFPLIYLAPIPRRWKREAALFLIQRGFRLFVRYMCFFRVIRRFEVSGLERVRQGGPYLVIANHPTLIDVVTVVGLLPHCNCIVKNALWRNPFMGIGLRAAGFIPNNHPDQLMRDCDRSFHTGRSLMIFPEGTRSPRGGLRSFNRGAAHIAARMDVPVVPVVIRCDPPTLLKHEPWYRVPPRAVDFTLEFQEPLQIPQEIRNEENTPLRVRALNRLFESHFRTQLDLREEPAD</sequence>
<organism evidence="6 7">
    <name type="scientific">Sulfidibacter corallicola</name>
    <dbReference type="NCBI Taxonomy" id="2818388"/>
    <lineage>
        <taxon>Bacteria</taxon>
        <taxon>Pseudomonadati</taxon>
        <taxon>Acidobacteriota</taxon>
        <taxon>Holophagae</taxon>
        <taxon>Acanthopleuribacterales</taxon>
        <taxon>Acanthopleuribacteraceae</taxon>
        <taxon>Sulfidibacter</taxon>
    </lineage>
</organism>
<keyword evidence="7" id="KW-1185">Reference proteome</keyword>
<dbReference type="EMBL" id="CP071793">
    <property type="protein sequence ID" value="QTD52375.1"/>
    <property type="molecule type" value="Genomic_DNA"/>
</dbReference>
<dbReference type="GO" id="GO:0006654">
    <property type="term" value="P:phosphatidic acid biosynthetic process"/>
    <property type="evidence" value="ECO:0007669"/>
    <property type="project" value="TreeGrafter"/>
</dbReference>
<dbReference type="KEGG" id="scor:J3U87_07870"/>
<feature type="transmembrane region" description="Helical" evidence="4">
    <location>
        <begin position="12"/>
        <end position="33"/>
    </location>
</feature>
<reference evidence="6" key="1">
    <citation type="submission" date="2021-03" db="EMBL/GenBank/DDBJ databases">
        <title>Acanthopleuribacteraceae sp. M133.</title>
        <authorList>
            <person name="Wang G."/>
        </authorList>
    </citation>
    <scope>NUCLEOTIDE SEQUENCE</scope>
    <source>
        <strain evidence="6">M133</strain>
    </source>
</reference>
<dbReference type="PANTHER" id="PTHR10434:SF66">
    <property type="entry name" value="PHOSPHOLIPID_GLYCEROL ACYLTRANSFERASE DOMAIN-CONTAINING PROTEIN"/>
    <property type="match status" value="1"/>
</dbReference>
<evidence type="ECO:0000256" key="3">
    <source>
        <dbReference type="ARBA" id="ARBA00023315"/>
    </source>
</evidence>
<evidence type="ECO:0000313" key="7">
    <source>
        <dbReference type="Proteomes" id="UP000663929"/>
    </source>
</evidence>
<dbReference type="GO" id="GO:0003841">
    <property type="term" value="F:1-acylglycerol-3-phosphate O-acyltransferase activity"/>
    <property type="evidence" value="ECO:0007669"/>
    <property type="project" value="TreeGrafter"/>
</dbReference>
<proteinExistence type="predicted"/>
<gene>
    <name evidence="6" type="ORF">J3U87_07870</name>
</gene>
<comment type="pathway">
    <text evidence="1">Lipid metabolism.</text>
</comment>
<dbReference type="RefSeq" id="WP_237382483.1">
    <property type="nucleotide sequence ID" value="NZ_CP071793.1"/>
</dbReference>
<dbReference type="PANTHER" id="PTHR10434">
    <property type="entry name" value="1-ACYL-SN-GLYCEROL-3-PHOSPHATE ACYLTRANSFERASE"/>
    <property type="match status" value="1"/>
</dbReference>
<name>A0A8A4U0V3_SULCO</name>
<dbReference type="AlphaFoldDB" id="A0A8A4U0V3"/>
<evidence type="ECO:0000313" key="6">
    <source>
        <dbReference type="EMBL" id="QTD52375.1"/>
    </source>
</evidence>
<keyword evidence="4" id="KW-0472">Membrane</keyword>
<dbReference type="SUPFAM" id="SSF69593">
    <property type="entry name" value="Glycerol-3-phosphate (1)-acyltransferase"/>
    <property type="match status" value="1"/>
</dbReference>
<evidence type="ECO:0000259" key="5">
    <source>
        <dbReference type="SMART" id="SM00563"/>
    </source>
</evidence>